<keyword evidence="1" id="KW-0812">Transmembrane</keyword>
<accession>A0A931BD28</accession>
<evidence type="ECO:0000313" key="2">
    <source>
        <dbReference type="EMBL" id="MBF9141094.1"/>
    </source>
</evidence>
<gene>
    <name evidence="2" type="ORF">I2I01_05585</name>
</gene>
<reference evidence="2 3" key="1">
    <citation type="submission" date="2020-11" db="EMBL/GenBank/DDBJ databases">
        <authorList>
            <person name="Kim M.K."/>
        </authorList>
    </citation>
    <scope>NUCLEOTIDE SEQUENCE [LARGE SCALE GENOMIC DNA]</scope>
    <source>
        <strain evidence="2 3">BT439</strain>
    </source>
</reference>
<protein>
    <submittedName>
        <fullName evidence="2">Uncharacterized protein</fullName>
    </submittedName>
</protein>
<comment type="caution">
    <text evidence="2">The sequence shown here is derived from an EMBL/GenBank/DDBJ whole genome shotgun (WGS) entry which is preliminary data.</text>
</comment>
<evidence type="ECO:0000256" key="1">
    <source>
        <dbReference type="SAM" id="Phobius"/>
    </source>
</evidence>
<feature type="transmembrane region" description="Helical" evidence="1">
    <location>
        <begin position="42"/>
        <end position="61"/>
    </location>
</feature>
<dbReference type="RefSeq" id="WP_196285414.1">
    <property type="nucleotide sequence ID" value="NZ_JADQDP010000001.1"/>
</dbReference>
<feature type="transmembrane region" description="Helical" evidence="1">
    <location>
        <begin position="195"/>
        <end position="215"/>
    </location>
</feature>
<sequence>MDDFLYLTPEQWLTRLTPVPVVVAAVMGAVRFRHLPDNIRYLAYLTWFILPLEIIGFAMMMMQSNNLFLMPICAIGEFGLQAVLYGKTLQSPTFTRALPWLVGGFAAYVVFDSLSIGGLKEFRPGQQVLQSVLVLGMVGLYFRKLLHELHVQQLKREPMFWVSAGLTIYCLGYLQIALFSNYLLRFSFQLNMTVWMVHSLLFIMLYCCYSVALWLPRKK</sequence>
<keyword evidence="1" id="KW-0472">Membrane</keyword>
<dbReference type="AlphaFoldDB" id="A0A931BD28"/>
<name>A0A931BD28_9BACT</name>
<keyword evidence="3" id="KW-1185">Reference proteome</keyword>
<feature type="transmembrane region" description="Helical" evidence="1">
    <location>
        <begin position="12"/>
        <end position="30"/>
    </location>
</feature>
<keyword evidence="1" id="KW-1133">Transmembrane helix</keyword>
<organism evidence="2 3">
    <name type="scientific">Hymenobacter properus</name>
    <dbReference type="NCBI Taxonomy" id="2791026"/>
    <lineage>
        <taxon>Bacteria</taxon>
        <taxon>Pseudomonadati</taxon>
        <taxon>Bacteroidota</taxon>
        <taxon>Cytophagia</taxon>
        <taxon>Cytophagales</taxon>
        <taxon>Hymenobacteraceae</taxon>
        <taxon>Hymenobacter</taxon>
    </lineage>
</organism>
<evidence type="ECO:0000313" key="3">
    <source>
        <dbReference type="Proteomes" id="UP000645610"/>
    </source>
</evidence>
<dbReference type="Proteomes" id="UP000645610">
    <property type="component" value="Unassembled WGS sequence"/>
</dbReference>
<feature type="transmembrane region" description="Helical" evidence="1">
    <location>
        <begin position="97"/>
        <end position="116"/>
    </location>
</feature>
<feature type="transmembrane region" description="Helical" evidence="1">
    <location>
        <begin position="158"/>
        <end position="183"/>
    </location>
</feature>
<dbReference type="EMBL" id="JADQDP010000001">
    <property type="protein sequence ID" value="MBF9141094.1"/>
    <property type="molecule type" value="Genomic_DNA"/>
</dbReference>
<proteinExistence type="predicted"/>